<sequence length="148" mass="16438">MFWGKFQNGQIGTLPVCSSQHERCRRQVISAFPTEVLGSSHWDLSDSGCSPRSRVGHCLTREVQRVREFPFLAKGSHDRWYLENRDTPTLILHFSNGPSKRHTRRLYPTPGLEGPTPMEPCSLLAQQSEIKLQGGSEAGGGASAFAEV</sequence>
<keyword evidence="2" id="KW-1185">Reference proteome</keyword>
<reference evidence="1" key="4">
    <citation type="submission" date="2025-09" db="UniProtKB">
        <authorList>
            <consortium name="Ensembl"/>
        </authorList>
    </citation>
    <scope>IDENTIFICATION</scope>
    <source>
        <strain evidence="1">17573</strain>
    </source>
</reference>
<dbReference type="OMA" id="PASSHWG"/>
<dbReference type="GeneTree" id="ENSGT00980000202101"/>
<reference evidence="1" key="2">
    <citation type="submission" date="2019-01" db="EMBL/GenBank/DDBJ databases">
        <authorList>
            <person name="Graves T."/>
            <person name="Eichler E.E."/>
            <person name="Wilson R.K."/>
        </authorList>
    </citation>
    <scope>NUCLEOTIDE SEQUENCE [LARGE SCALE GENOMIC DNA]</scope>
    <source>
        <strain evidence="1">17573</strain>
    </source>
</reference>
<protein>
    <submittedName>
        <fullName evidence="1">Uncharacterized protein</fullName>
    </submittedName>
</protein>
<proteinExistence type="predicted"/>
<accession>A0A5F8A895</accession>
<dbReference type="AlphaFoldDB" id="A0A5F8A895"/>
<dbReference type="Bgee" id="ENSMMUG00000050913">
    <property type="expression patterns" value="Expressed in colon"/>
</dbReference>
<organism evidence="1 2">
    <name type="scientific">Macaca mulatta</name>
    <name type="common">Rhesus macaque</name>
    <dbReference type="NCBI Taxonomy" id="9544"/>
    <lineage>
        <taxon>Eukaryota</taxon>
        <taxon>Metazoa</taxon>
        <taxon>Chordata</taxon>
        <taxon>Craniata</taxon>
        <taxon>Vertebrata</taxon>
        <taxon>Euteleostomi</taxon>
        <taxon>Mammalia</taxon>
        <taxon>Eutheria</taxon>
        <taxon>Euarchontoglires</taxon>
        <taxon>Primates</taxon>
        <taxon>Haplorrhini</taxon>
        <taxon>Catarrhini</taxon>
        <taxon>Cercopithecidae</taxon>
        <taxon>Cercopithecinae</taxon>
        <taxon>Macaca</taxon>
    </lineage>
</organism>
<evidence type="ECO:0000313" key="1">
    <source>
        <dbReference type="Ensembl" id="ENSMMUP00000074162.1"/>
    </source>
</evidence>
<reference evidence="2" key="1">
    <citation type="journal article" date="2007" name="Science">
        <title>Evolutionary and biomedical insights from the rhesus macaque genome.</title>
        <authorList>
            <person name="Gibbs R.A."/>
            <person name="Rogers J."/>
            <person name="Katze M.G."/>
            <person name="Bumgarner R."/>
            <person name="Weinstock G.M."/>
            <person name="Mardis E.R."/>
            <person name="Remington K.A."/>
            <person name="Strausberg R.L."/>
            <person name="Venter J.C."/>
            <person name="Wilson R.K."/>
            <person name="Batzer M.A."/>
            <person name="Bustamante C.D."/>
            <person name="Eichler E.E."/>
            <person name="Hahn M.W."/>
            <person name="Hardison R.C."/>
            <person name="Makova K.D."/>
            <person name="Miller W."/>
            <person name="Milosavljevic A."/>
            <person name="Palermo R.E."/>
            <person name="Siepel A."/>
            <person name="Sikela J.M."/>
            <person name="Attaway T."/>
            <person name="Bell S."/>
            <person name="Bernard K.E."/>
            <person name="Buhay C.J."/>
            <person name="Chandrabose M.N."/>
            <person name="Dao M."/>
            <person name="Davis C."/>
            <person name="Delehaunty K.D."/>
            <person name="Ding Y."/>
            <person name="Dinh H.H."/>
            <person name="Dugan-Rocha S."/>
            <person name="Fulton L.A."/>
            <person name="Gabisi R.A."/>
            <person name="Garner T.T."/>
            <person name="Godfrey J."/>
            <person name="Hawes A.C."/>
            <person name="Hernandez J."/>
            <person name="Hines S."/>
            <person name="Holder M."/>
            <person name="Hume J."/>
            <person name="Jhangiani S.N."/>
            <person name="Joshi V."/>
            <person name="Khan Z.M."/>
            <person name="Kirkness E.F."/>
            <person name="Cree A."/>
            <person name="Fowler R.G."/>
            <person name="Lee S."/>
            <person name="Lewis L.R."/>
            <person name="Li Z."/>
            <person name="Liu Y.-S."/>
            <person name="Moore S.M."/>
            <person name="Muzny D."/>
            <person name="Nazareth L.V."/>
            <person name="Ngo D.N."/>
            <person name="Okwuonu G.O."/>
            <person name="Pai G."/>
            <person name="Parker D."/>
            <person name="Paul H.A."/>
            <person name="Pfannkoch C."/>
            <person name="Pohl C.S."/>
            <person name="Rogers Y.-H.C."/>
            <person name="Ruiz S.J."/>
            <person name="Sabo A."/>
            <person name="Santibanez J."/>
            <person name="Schneider B.W."/>
            <person name="Smith S.M."/>
            <person name="Sodergren E."/>
            <person name="Svatek A.F."/>
            <person name="Utterback T.R."/>
            <person name="Vattathil S."/>
            <person name="Warren W."/>
            <person name="White C.S."/>
            <person name="Chinwalla A.T."/>
            <person name="Feng Y."/>
            <person name="Halpern A.L."/>
            <person name="Hillier L.W."/>
            <person name="Huang X."/>
            <person name="Minx P."/>
            <person name="Nelson J.O."/>
            <person name="Pepin K.H."/>
            <person name="Qin X."/>
            <person name="Sutton G.G."/>
            <person name="Venter E."/>
            <person name="Walenz B.P."/>
            <person name="Wallis J.W."/>
            <person name="Worley K.C."/>
            <person name="Yang S.-P."/>
            <person name="Jones S.M."/>
            <person name="Marra M.A."/>
            <person name="Rocchi M."/>
            <person name="Schein J.E."/>
            <person name="Baertsch R."/>
            <person name="Clarke L."/>
            <person name="Csuros M."/>
            <person name="Glasscock J."/>
            <person name="Harris R.A."/>
            <person name="Havlak P."/>
            <person name="Jackson A.R."/>
            <person name="Jiang H."/>
            <person name="Liu Y."/>
            <person name="Messina D.N."/>
            <person name="Shen Y."/>
            <person name="Song H.X.-Z."/>
            <person name="Wylie T."/>
            <person name="Zhang L."/>
            <person name="Birney E."/>
            <person name="Han K."/>
            <person name="Konkel M.K."/>
            <person name="Lee J."/>
            <person name="Smit A.F.A."/>
            <person name="Ullmer B."/>
            <person name="Wang H."/>
            <person name="Xing J."/>
            <person name="Burhans R."/>
            <person name="Cheng Z."/>
            <person name="Karro J.E."/>
            <person name="Ma J."/>
            <person name="Raney B."/>
            <person name="She X."/>
            <person name="Cox M.J."/>
            <person name="Demuth J.P."/>
            <person name="Dumas L.J."/>
            <person name="Han S.-G."/>
            <person name="Hopkins J."/>
            <person name="Karimpour-Fard A."/>
            <person name="Kim Y.H."/>
            <person name="Pollack J.R."/>
            <person name="Vinar T."/>
            <person name="Addo-Quaye C."/>
            <person name="Degenhardt J."/>
            <person name="Denby A."/>
            <person name="Hubisz M.J."/>
            <person name="Indap A."/>
            <person name="Kosiol C."/>
            <person name="Lahn B.T."/>
            <person name="Lawson H.A."/>
            <person name="Marklein A."/>
            <person name="Nielsen R."/>
            <person name="Vallender E.J."/>
            <person name="Clark A.G."/>
            <person name="Ferguson B."/>
            <person name="Hernandez R.D."/>
            <person name="Hirani K."/>
            <person name="Kehrer-Sawatzki H."/>
            <person name="Kolb J."/>
            <person name="Patil S."/>
            <person name="Pu L.-L."/>
            <person name="Ren Y."/>
            <person name="Smith D.G."/>
            <person name="Wheeler D.A."/>
            <person name="Schenck I."/>
            <person name="Ball E.V."/>
            <person name="Chen R."/>
            <person name="Cooper D.N."/>
            <person name="Giardine B."/>
            <person name="Hsu F."/>
            <person name="Kent W.J."/>
            <person name="Lesk A."/>
            <person name="Nelson D.L."/>
            <person name="O'brien W.E."/>
            <person name="Pruefer K."/>
            <person name="Stenson P.D."/>
            <person name="Wallace J.C."/>
            <person name="Ke H."/>
            <person name="Liu X.-M."/>
            <person name="Wang P."/>
            <person name="Xiang A.P."/>
            <person name="Yang F."/>
            <person name="Barber G.P."/>
            <person name="Haussler D."/>
            <person name="Karolchik D."/>
            <person name="Kern A.D."/>
            <person name="Kuhn R.M."/>
            <person name="Smith K.E."/>
            <person name="Zwieg A.S."/>
        </authorList>
    </citation>
    <scope>NUCLEOTIDE SEQUENCE [LARGE SCALE GENOMIC DNA]</scope>
    <source>
        <strain evidence="2">17573</strain>
    </source>
</reference>
<reference evidence="1" key="3">
    <citation type="submission" date="2025-08" db="UniProtKB">
        <authorList>
            <consortium name="Ensembl"/>
        </authorList>
    </citation>
    <scope>IDENTIFICATION</scope>
    <source>
        <strain evidence="1">17573</strain>
    </source>
</reference>
<dbReference type="InParanoid" id="A0A5F8A895"/>
<name>A0A5F8A895_MACMU</name>
<dbReference type="VEuPathDB" id="HostDB:ENSMMUG00000050913"/>
<evidence type="ECO:0000313" key="2">
    <source>
        <dbReference type="Proteomes" id="UP000006718"/>
    </source>
</evidence>
<dbReference type="Proteomes" id="UP000006718">
    <property type="component" value="Chromosome 1"/>
</dbReference>
<dbReference type="Ensembl" id="ENSMMUT00000105284.1">
    <property type="protein sequence ID" value="ENSMMUP00000074162.1"/>
    <property type="gene ID" value="ENSMMUG00000050913.1"/>
</dbReference>